<gene>
    <name evidence="20" type="ORF">FV139_15315</name>
</gene>
<comment type="catalytic activity">
    <reaction evidence="1 18">
        <text>a 1,2-diacyl-sn-glycero-3-phosphate + CTP + H(+) = a CDP-1,2-diacyl-sn-glycerol + diphosphate</text>
        <dbReference type="Rhea" id="RHEA:16229"/>
        <dbReference type="ChEBI" id="CHEBI:15378"/>
        <dbReference type="ChEBI" id="CHEBI:33019"/>
        <dbReference type="ChEBI" id="CHEBI:37563"/>
        <dbReference type="ChEBI" id="CHEBI:58332"/>
        <dbReference type="ChEBI" id="CHEBI:58608"/>
        <dbReference type="EC" id="2.7.7.41"/>
    </reaction>
</comment>
<dbReference type="Pfam" id="PF01148">
    <property type="entry name" value="CTP_transf_1"/>
    <property type="match status" value="1"/>
</dbReference>
<evidence type="ECO:0000256" key="17">
    <source>
        <dbReference type="ARBA" id="ARBA00023264"/>
    </source>
</evidence>
<evidence type="ECO:0000256" key="11">
    <source>
        <dbReference type="ARBA" id="ARBA00022692"/>
    </source>
</evidence>
<keyword evidence="14" id="KW-0443">Lipid metabolism</keyword>
<evidence type="ECO:0000256" key="3">
    <source>
        <dbReference type="ARBA" id="ARBA00005119"/>
    </source>
</evidence>
<dbReference type="GO" id="GO:0004605">
    <property type="term" value="F:phosphatidate cytidylyltransferase activity"/>
    <property type="evidence" value="ECO:0007669"/>
    <property type="project" value="UniProtKB-EC"/>
</dbReference>
<dbReference type="PANTHER" id="PTHR46382:SF1">
    <property type="entry name" value="PHOSPHATIDATE CYTIDYLYLTRANSFERASE"/>
    <property type="match status" value="1"/>
</dbReference>
<dbReference type="GO" id="GO:0005886">
    <property type="term" value="C:plasma membrane"/>
    <property type="evidence" value="ECO:0007669"/>
    <property type="project" value="UniProtKB-SubCell"/>
</dbReference>
<dbReference type="Proteomes" id="UP000321039">
    <property type="component" value="Unassembled WGS sequence"/>
</dbReference>
<dbReference type="AlphaFoldDB" id="A0A5C8ZXX7"/>
<dbReference type="EMBL" id="VRZA01000005">
    <property type="protein sequence ID" value="TXS92091.1"/>
    <property type="molecule type" value="Genomic_DNA"/>
</dbReference>
<feature type="transmembrane region" description="Helical" evidence="19">
    <location>
        <begin position="209"/>
        <end position="233"/>
    </location>
</feature>
<evidence type="ECO:0000256" key="19">
    <source>
        <dbReference type="SAM" id="Phobius"/>
    </source>
</evidence>
<dbReference type="GO" id="GO:0016024">
    <property type="term" value="P:CDP-diacylglycerol biosynthetic process"/>
    <property type="evidence" value="ECO:0007669"/>
    <property type="project" value="UniProtKB-UniPathway"/>
</dbReference>
<dbReference type="UniPathway" id="UPA00557">
    <property type="reaction ID" value="UER00614"/>
</dbReference>
<evidence type="ECO:0000256" key="2">
    <source>
        <dbReference type="ARBA" id="ARBA00004651"/>
    </source>
</evidence>
<organism evidence="20 21">
    <name type="scientific">Parahaliea maris</name>
    <dbReference type="NCBI Taxonomy" id="2716870"/>
    <lineage>
        <taxon>Bacteria</taxon>
        <taxon>Pseudomonadati</taxon>
        <taxon>Pseudomonadota</taxon>
        <taxon>Gammaproteobacteria</taxon>
        <taxon>Cellvibrionales</taxon>
        <taxon>Halieaceae</taxon>
        <taxon>Parahaliea</taxon>
    </lineage>
</organism>
<keyword evidence="9" id="KW-0444">Lipid biosynthesis</keyword>
<evidence type="ECO:0000256" key="4">
    <source>
        <dbReference type="ARBA" id="ARBA00005189"/>
    </source>
</evidence>
<keyword evidence="17" id="KW-1208">Phospholipid metabolism</keyword>
<keyword evidence="11 18" id="KW-0812">Transmembrane</keyword>
<feature type="transmembrane region" description="Helical" evidence="19">
    <location>
        <begin position="84"/>
        <end position="103"/>
    </location>
</feature>
<evidence type="ECO:0000256" key="6">
    <source>
        <dbReference type="ARBA" id="ARBA00012487"/>
    </source>
</evidence>
<proteinExistence type="inferred from homology"/>
<reference evidence="20 21" key="1">
    <citation type="submission" date="2019-08" db="EMBL/GenBank/DDBJ databases">
        <title>Parahaliea maris sp. nov., isolated from the surface seawater.</title>
        <authorList>
            <person name="Liu Y."/>
        </authorList>
    </citation>
    <scope>NUCLEOTIDE SEQUENCE [LARGE SCALE GENOMIC DNA]</scope>
    <source>
        <strain evidence="20 21">HSLHS9</strain>
    </source>
</reference>
<comment type="caution">
    <text evidence="20">The sequence shown here is derived from an EMBL/GenBank/DDBJ whole genome shotgun (WGS) entry which is preliminary data.</text>
</comment>
<evidence type="ECO:0000313" key="21">
    <source>
        <dbReference type="Proteomes" id="UP000321039"/>
    </source>
</evidence>
<evidence type="ECO:0000256" key="10">
    <source>
        <dbReference type="ARBA" id="ARBA00022679"/>
    </source>
</evidence>
<keyword evidence="10 18" id="KW-0808">Transferase</keyword>
<feature type="transmembrane region" description="Helical" evidence="19">
    <location>
        <begin position="143"/>
        <end position="163"/>
    </location>
</feature>
<evidence type="ECO:0000256" key="7">
    <source>
        <dbReference type="ARBA" id="ARBA00019373"/>
    </source>
</evidence>
<evidence type="ECO:0000256" key="14">
    <source>
        <dbReference type="ARBA" id="ARBA00023098"/>
    </source>
</evidence>
<comment type="subcellular location">
    <subcellularLocation>
        <location evidence="2">Cell membrane</location>
        <topology evidence="2">Multi-pass membrane protein</topology>
    </subcellularLocation>
</comment>
<evidence type="ECO:0000256" key="9">
    <source>
        <dbReference type="ARBA" id="ARBA00022516"/>
    </source>
</evidence>
<evidence type="ECO:0000256" key="13">
    <source>
        <dbReference type="ARBA" id="ARBA00022989"/>
    </source>
</evidence>
<evidence type="ECO:0000256" key="18">
    <source>
        <dbReference type="RuleBase" id="RU003938"/>
    </source>
</evidence>
<feature type="transmembrane region" description="Helical" evidence="19">
    <location>
        <begin position="184"/>
        <end position="203"/>
    </location>
</feature>
<evidence type="ECO:0000256" key="8">
    <source>
        <dbReference type="ARBA" id="ARBA00022475"/>
    </source>
</evidence>
<comment type="similarity">
    <text evidence="5 18">Belongs to the CDS family.</text>
</comment>
<keyword evidence="12 18" id="KW-0548">Nucleotidyltransferase</keyword>
<evidence type="ECO:0000256" key="16">
    <source>
        <dbReference type="ARBA" id="ARBA00023209"/>
    </source>
</evidence>
<protein>
    <recommendedName>
        <fullName evidence="7 18">Phosphatidate cytidylyltransferase</fullName>
        <ecNumber evidence="6 18">2.7.7.41</ecNumber>
    </recommendedName>
</protein>
<keyword evidence="15 19" id="KW-0472">Membrane</keyword>
<evidence type="ECO:0000313" key="20">
    <source>
        <dbReference type="EMBL" id="TXS92091.1"/>
    </source>
</evidence>
<accession>A0A5C8ZXX7</accession>
<keyword evidence="21" id="KW-1185">Reference proteome</keyword>
<evidence type="ECO:0000256" key="12">
    <source>
        <dbReference type="ARBA" id="ARBA00022695"/>
    </source>
</evidence>
<comment type="pathway">
    <text evidence="4">Lipid metabolism.</text>
</comment>
<keyword evidence="8" id="KW-1003">Cell membrane</keyword>
<evidence type="ECO:0000256" key="1">
    <source>
        <dbReference type="ARBA" id="ARBA00001698"/>
    </source>
</evidence>
<keyword evidence="13 19" id="KW-1133">Transmembrane helix</keyword>
<dbReference type="PROSITE" id="PS01315">
    <property type="entry name" value="CDS"/>
    <property type="match status" value="1"/>
</dbReference>
<feature type="transmembrane region" description="Helical" evidence="19">
    <location>
        <begin position="56"/>
        <end position="72"/>
    </location>
</feature>
<comment type="pathway">
    <text evidence="3 18">Phospholipid metabolism; CDP-diacylglycerol biosynthesis; CDP-diacylglycerol from sn-glycerol 3-phosphate: step 3/3.</text>
</comment>
<dbReference type="RefSeq" id="WP_148069330.1">
    <property type="nucleotide sequence ID" value="NZ_VRZA01000005.1"/>
</dbReference>
<feature type="transmembrane region" description="Helical" evidence="19">
    <location>
        <begin position="115"/>
        <end position="137"/>
    </location>
</feature>
<dbReference type="EC" id="2.7.7.41" evidence="6 18"/>
<evidence type="ECO:0000256" key="15">
    <source>
        <dbReference type="ARBA" id="ARBA00023136"/>
    </source>
</evidence>
<sequence>MLKQRVLTALVMAALFLSAMALLPLPGLALFFAAAVALGAWEWAPLADWRSPVGRVLFVLLNLGLLAGLYVYCDLGARPQRAQVQPVLGLACLWWSFLMLWVKGYPSSALLWRSFAARTVMGMLVMGFAWVAAVYLLSFPRGGILMVCMVLIVAAADIGAYFAGKRFGKHKLAAAVSPAKTWEGFWGGMASVVLLALLFWYLLPPAMAHISLTAVIAVTVATALASVVGDLTVSMVKRESGVKDSGSLLPGHGGVLDRLDSICGAAPVFALGLLLAGW</sequence>
<dbReference type="InterPro" id="IPR000374">
    <property type="entry name" value="PC_trans"/>
</dbReference>
<dbReference type="PANTHER" id="PTHR46382">
    <property type="entry name" value="PHOSPHATIDATE CYTIDYLYLTRANSFERASE"/>
    <property type="match status" value="1"/>
</dbReference>
<name>A0A5C8ZXX7_9GAMM</name>
<keyword evidence="16" id="KW-0594">Phospholipid biosynthesis</keyword>
<evidence type="ECO:0000256" key="5">
    <source>
        <dbReference type="ARBA" id="ARBA00010185"/>
    </source>
</evidence>